<keyword evidence="4" id="KW-1185">Reference proteome</keyword>
<dbReference type="OrthoDB" id="9785420at2"/>
<dbReference type="InterPro" id="IPR027476">
    <property type="entry name" value="DppA_N"/>
</dbReference>
<dbReference type="InterPro" id="IPR036177">
    <property type="entry name" value="Peptidase_M55_sf"/>
</dbReference>
<evidence type="ECO:0000313" key="4">
    <source>
        <dbReference type="Proteomes" id="UP000092498"/>
    </source>
</evidence>
<dbReference type="STRING" id="1759059.ATE48_12665"/>
<dbReference type="KEGG" id="cbot:ATE48_12665"/>
<dbReference type="InParanoid" id="A0A1B1AJH5"/>
<reference evidence="3 4" key="1">
    <citation type="submission" date="2015-11" db="EMBL/GenBank/DDBJ databases">
        <title>Whole-Genome Sequence of Candidatus Oderbacter manganicum from the National Park Lower Oder Valley, Germany.</title>
        <authorList>
            <person name="Braun B."/>
            <person name="Liere K."/>
            <person name="Szewzyk U."/>
        </authorList>
    </citation>
    <scope>NUCLEOTIDE SEQUENCE [LARGE SCALE GENOMIC DNA]</scope>
    <source>
        <strain evidence="3 4">OTSz_A_272</strain>
    </source>
</reference>
<sequence length="279" mass="30633">MRIFISADIEGVAGVAHLPSTGPNRFEFDLGRKWYTEEVLAAIEGAEAAGATEFVVADGHGTAHMLLLDRFKENVRIVRSWPRPLLQMQGIEHGTFEAAVFVGHHGSAQARLAVLAHTFTGAFRDIRVNGVSQSETTLNALVAGHFDVPLVFSSGDHDYIAHVRQALPEVETIITKEAIGKTSVNTLTPKASCALIKAGVEKALREKRAKVVAQPESLLLTLEFQERSQPEMLGYLPWLESIDAYTVEARFQDAVTLMKFISFVSFYIPSGLPRYGETP</sequence>
<evidence type="ECO:0008006" key="5">
    <source>
        <dbReference type="Google" id="ProtNLM"/>
    </source>
</evidence>
<gene>
    <name evidence="3" type="ORF">ATE48_12665</name>
</gene>
<dbReference type="Proteomes" id="UP000092498">
    <property type="component" value="Chromosome"/>
</dbReference>
<dbReference type="Pfam" id="PF04951">
    <property type="entry name" value="Peptidase_M55"/>
    <property type="match status" value="1"/>
</dbReference>
<dbReference type="InterPro" id="IPR007035">
    <property type="entry name" value="Peptidase_M55"/>
</dbReference>
<feature type="binding site" evidence="2">
    <location>
        <position position="8"/>
    </location>
    <ligand>
        <name>Zn(2+)</name>
        <dbReference type="ChEBI" id="CHEBI:29105"/>
        <label>1</label>
    </ligand>
</feature>
<evidence type="ECO:0000313" key="3">
    <source>
        <dbReference type="EMBL" id="ANP46707.1"/>
    </source>
</evidence>
<name>A0A1B1AJH5_9PROT</name>
<keyword evidence="2" id="KW-0479">Metal-binding</keyword>
<evidence type="ECO:0000256" key="1">
    <source>
        <dbReference type="PIRSR" id="PIRSR015853-1"/>
    </source>
</evidence>
<feature type="binding site" evidence="2">
    <location>
        <position position="60"/>
    </location>
    <ligand>
        <name>Zn(2+)</name>
        <dbReference type="ChEBI" id="CHEBI:29105"/>
        <label>2</label>
    </ligand>
</feature>
<evidence type="ECO:0000256" key="2">
    <source>
        <dbReference type="PIRSR" id="PIRSR015853-2"/>
    </source>
</evidence>
<feature type="binding site" evidence="2">
    <location>
        <position position="10"/>
    </location>
    <ligand>
        <name>Zn(2+)</name>
        <dbReference type="ChEBI" id="CHEBI:29105"/>
        <label>1</label>
    </ligand>
</feature>
<protein>
    <recommendedName>
        <fullName evidence="5">Peptidase M55</fullName>
    </recommendedName>
</protein>
<dbReference type="EMBL" id="CP013244">
    <property type="protein sequence ID" value="ANP46707.1"/>
    <property type="molecule type" value="Genomic_DNA"/>
</dbReference>
<dbReference type="GO" id="GO:0046872">
    <property type="term" value="F:metal ion binding"/>
    <property type="evidence" value="ECO:0007669"/>
    <property type="project" value="UniProtKB-KW"/>
</dbReference>
<proteinExistence type="predicted"/>
<feature type="active site" description="Nucleophile" evidence="1">
    <location>
        <position position="117"/>
    </location>
</feature>
<organism evidence="3 4">
    <name type="scientific">Candidatus Viadribacter manganicus</name>
    <dbReference type="NCBI Taxonomy" id="1759059"/>
    <lineage>
        <taxon>Bacteria</taxon>
        <taxon>Pseudomonadati</taxon>
        <taxon>Pseudomonadota</taxon>
        <taxon>Alphaproteobacteria</taxon>
        <taxon>Hyphomonadales</taxon>
        <taxon>Hyphomonadaceae</taxon>
        <taxon>Candidatus Viadribacter</taxon>
    </lineage>
</organism>
<accession>A0A1B1AJH5</accession>
<dbReference type="Gene3D" id="3.40.50.10780">
    <property type="entry name" value="Dipeptide transport protein"/>
    <property type="match status" value="1"/>
</dbReference>
<feature type="binding site" evidence="2">
    <location>
        <position position="8"/>
    </location>
    <ligand>
        <name>Zn(2+)</name>
        <dbReference type="ChEBI" id="CHEBI:29105"/>
        <label>2</label>
    </ligand>
</feature>
<dbReference type="Gene3D" id="3.30.1360.130">
    <property type="entry name" value="Dipeptide transport protein"/>
    <property type="match status" value="1"/>
</dbReference>
<dbReference type="AlphaFoldDB" id="A0A1B1AJH5"/>
<feature type="binding site" evidence="2">
    <location>
        <position position="105"/>
    </location>
    <ligand>
        <name>Zn(2+)</name>
        <dbReference type="ChEBI" id="CHEBI:29105"/>
        <label>2</label>
    </ligand>
</feature>
<feature type="binding site" evidence="2">
    <location>
        <position position="135"/>
    </location>
    <ligand>
        <name>Zn(2+)</name>
        <dbReference type="ChEBI" id="CHEBI:29105"/>
        <label>2</label>
    </ligand>
</feature>
<dbReference type="RefSeq" id="WP_066772070.1">
    <property type="nucleotide sequence ID" value="NZ_CP013244.1"/>
</dbReference>
<dbReference type="PIRSF" id="PIRSF015853">
    <property type="entry name" value="Pep_DppA"/>
    <property type="match status" value="1"/>
</dbReference>
<dbReference type="SUPFAM" id="SSF63992">
    <property type="entry name" value="Dipeptide transport protein"/>
    <property type="match status" value="1"/>
</dbReference>
<keyword evidence="2" id="KW-0862">Zinc</keyword>